<comment type="caution">
    <text evidence="2">The sequence shown here is derived from an EMBL/GenBank/DDBJ whole genome shotgun (WGS) entry which is preliminary data.</text>
</comment>
<keyword evidence="3" id="KW-1185">Reference proteome</keyword>
<proteinExistence type="predicted"/>
<dbReference type="Proteomes" id="UP000275408">
    <property type="component" value="Unassembled WGS sequence"/>
</dbReference>
<sequence length="314" mass="34154">MASTSSAVGSSLSVGDGTRPTGRQDQKGGPGPCAAPGYLGPELAASRTAAAAAAAAVPPTADPAVEPPTLAGVCPIWGLHFEQQQISEVPDCQSKSHLYHRKCKEDSEENPTSLKRSPYDPLVCCHMIGMLMEFHAVVDQSFCWRENLDLEDCLLHYCWSISCQQSCQTCPLRLVWGGLVVDGRMASLVFQLEVEDMMVDAVAAIVFVAVEPCKTFVVETEAGSEEQMSVQNQKKCTVKSKEKMDADVRQPVMSSLQCEASPSEKAVPNLKHSWTTSCMKISERMQTCHLDKTTKLMTPALNENQTNRDVTIAL</sequence>
<organism evidence="2 3">
    <name type="scientific">Pocillopora damicornis</name>
    <name type="common">Cauliflower coral</name>
    <name type="synonym">Millepora damicornis</name>
    <dbReference type="NCBI Taxonomy" id="46731"/>
    <lineage>
        <taxon>Eukaryota</taxon>
        <taxon>Metazoa</taxon>
        <taxon>Cnidaria</taxon>
        <taxon>Anthozoa</taxon>
        <taxon>Hexacorallia</taxon>
        <taxon>Scleractinia</taxon>
        <taxon>Astrocoeniina</taxon>
        <taxon>Pocilloporidae</taxon>
        <taxon>Pocillopora</taxon>
    </lineage>
</organism>
<name>A0A3M6TX53_POCDA</name>
<gene>
    <name evidence="2" type="ORF">pdam_00002076</name>
</gene>
<evidence type="ECO:0000313" key="2">
    <source>
        <dbReference type="EMBL" id="RMX46023.1"/>
    </source>
</evidence>
<evidence type="ECO:0000313" key="3">
    <source>
        <dbReference type="Proteomes" id="UP000275408"/>
    </source>
</evidence>
<feature type="region of interest" description="Disordered" evidence="1">
    <location>
        <begin position="1"/>
        <end position="39"/>
    </location>
</feature>
<dbReference type="AlphaFoldDB" id="A0A3M6TX53"/>
<protein>
    <submittedName>
        <fullName evidence="2">Uncharacterized protein</fullName>
    </submittedName>
</protein>
<reference evidence="2 3" key="1">
    <citation type="journal article" date="2018" name="Sci. Rep.">
        <title>Comparative analysis of the Pocillopora damicornis genome highlights role of immune system in coral evolution.</title>
        <authorList>
            <person name="Cunning R."/>
            <person name="Bay R.A."/>
            <person name="Gillette P."/>
            <person name="Baker A.C."/>
            <person name="Traylor-Knowles N."/>
        </authorList>
    </citation>
    <scope>NUCLEOTIDE SEQUENCE [LARGE SCALE GENOMIC DNA]</scope>
    <source>
        <strain evidence="2">RSMAS</strain>
        <tissue evidence="2">Whole animal</tissue>
    </source>
</reference>
<evidence type="ECO:0000256" key="1">
    <source>
        <dbReference type="SAM" id="MobiDB-lite"/>
    </source>
</evidence>
<dbReference type="EMBL" id="RCHS01002737">
    <property type="protein sequence ID" value="RMX46023.1"/>
    <property type="molecule type" value="Genomic_DNA"/>
</dbReference>
<accession>A0A3M6TX53</accession>
<feature type="compositionally biased region" description="Low complexity" evidence="1">
    <location>
        <begin position="1"/>
        <end position="15"/>
    </location>
</feature>